<keyword evidence="4" id="KW-0594">Phospholipid biosynthesis</keyword>
<keyword evidence="5" id="KW-0812">Transmembrane</keyword>
<keyword evidence="2 4" id="KW-0808">Transferase</keyword>
<protein>
    <recommendedName>
        <fullName evidence="4">1-acyl-sn-glycerol-3-phosphate acyltransferase</fullName>
        <ecNumber evidence="4">2.3.1.51</ecNumber>
    </recommendedName>
</protein>
<keyword evidence="3 4" id="KW-0012">Acyltransferase</keyword>
<dbReference type="InterPro" id="IPR002123">
    <property type="entry name" value="Plipid/glycerol_acylTrfase"/>
</dbReference>
<keyword evidence="8" id="KW-1185">Reference proteome</keyword>
<dbReference type="GeneID" id="66116993"/>
<keyword evidence="5" id="KW-0472">Membrane</keyword>
<name>A0A9P7V5D9_9ASCO</name>
<gene>
    <name evidence="7" type="primary">SLC1</name>
    <name evidence="7" type="ORF">KQ657_003619</name>
</gene>
<accession>A0A9P7V5D9</accession>
<feature type="domain" description="Phospholipid/glycerol acyltransferase" evidence="6">
    <location>
        <begin position="77"/>
        <end position="194"/>
    </location>
</feature>
<comment type="catalytic activity">
    <reaction evidence="4">
        <text>a 1-acyl-sn-glycero-3-phosphate + an acyl-CoA = a 1,2-diacyl-sn-glycero-3-phosphate + CoA</text>
        <dbReference type="Rhea" id="RHEA:19709"/>
        <dbReference type="ChEBI" id="CHEBI:57287"/>
        <dbReference type="ChEBI" id="CHEBI:57970"/>
        <dbReference type="ChEBI" id="CHEBI:58342"/>
        <dbReference type="ChEBI" id="CHEBI:58608"/>
        <dbReference type="EC" id="2.3.1.51"/>
    </reaction>
</comment>
<comment type="similarity">
    <text evidence="1 4">Belongs to the 1-acyl-sn-glycerol-3-phosphate acyltransferase family.</text>
</comment>
<evidence type="ECO:0000256" key="5">
    <source>
        <dbReference type="SAM" id="Phobius"/>
    </source>
</evidence>
<dbReference type="EMBL" id="JAHMUF010000037">
    <property type="protein sequence ID" value="KAG7191281.1"/>
    <property type="molecule type" value="Genomic_DNA"/>
</dbReference>
<dbReference type="EC" id="2.3.1.51" evidence="4"/>
<feature type="transmembrane region" description="Helical" evidence="5">
    <location>
        <begin position="110"/>
        <end position="126"/>
    </location>
</feature>
<dbReference type="SMART" id="SM00563">
    <property type="entry name" value="PlsC"/>
    <property type="match status" value="1"/>
</dbReference>
<dbReference type="GO" id="GO:0005783">
    <property type="term" value="C:endoplasmic reticulum"/>
    <property type="evidence" value="ECO:0007669"/>
    <property type="project" value="TreeGrafter"/>
</dbReference>
<dbReference type="PANTHER" id="PTHR10434:SF11">
    <property type="entry name" value="1-ACYL-SN-GLYCEROL-3-PHOSPHATE ACYLTRANSFERASE"/>
    <property type="match status" value="1"/>
</dbReference>
<dbReference type="AlphaFoldDB" id="A0A9P7V5D9"/>
<reference evidence="7" key="1">
    <citation type="submission" date="2021-03" db="EMBL/GenBank/DDBJ databases">
        <authorList>
            <person name="Palmer J.M."/>
        </authorList>
    </citation>
    <scope>NUCLEOTIDE SEQUENCE</scope>
    <source>
        <strain evidence="7">ARV_011</strain>
    </source>
</reference>
<dbReference type="RefSeq" id="XP_043046836.1">
    <property type="nucleotide sequence ID" value="XM_043194322.1"/>
</dbReference>
<comment type="caution">
    <text evidence="7">The sequence shown here is derived from an EMBL/GenBank/DDBJ whole genome shotgun (WGS) entry which is preliminary data.</text>
</comment>
<dbReference type="SUPFAM" id="SSF69593">
    <property type="entry name" value="Glycerol-3-phosphate (1)-acyltransferase"/>
    <property type="match status" value="1"/>
</dbReference>
<dbReference type="CDD" id="cd07989">
    <property type="entry name" value="LPLAT_AGPAT-like"/>
    <property type="match status" value="1"/>
</dbReference>
<dbReference type="Pfam" id="PF01553">
    <property type="entry name" value="Acyltransferase"/>
    <property type="match status" value="1"/>
</dbReference>
<dbReference type="NCBIfam" id="TIGR00530">
    <property type="entry name" value="AGP_acyltrn"/>
    <property type="match status" value="1"/>
</dbReference>
<evidence type="ECO:0000313" key="8">
    <source>
        <dbReference type="Proteomes" id="UP000790833"/>
    </source>
</evidence>
<dbReference type="GO" id="GO:0003841">
    <property type="term" value="F:1-acylglycerol-3-phosphate O-acyltransferase activity"/>
    <property type="evidence" value="ECO:0007669"/>
    <property type="project" value="UniProtKB-UniRule"/>
</dbReference>
<dbReference type="OrthoDB" id="202234at2759"/>
<evidence type="ECO:0000256" key="4">
    <source>
        <dbReference type="RuleBase" id="RU361267"/>
    </source>
</evidence>
<feature type="transmembrane region" description="Helical" evidence="5">
    <location>
        <begin position="15"/>
        <end position="35"/>
    </location>
</feature>
<dbReference type="Proteomes" id="UP000790833">
    <property type="component" value="Unassembled WGS sequence"/>
</dbReference>
<evidence type="ECO:0000259" key="6">
    <source>
        <dbReference type="SMART" id="SM00563"/>
    </source>
</evidence>
<keyword evidence="5" id="KW-1133">Transmembrane helix</keyword>
<sequence length="307" mass="33878">MAGFLQVLKFYAKSVLFGTILAGCGLFGVISSILLKLIGKEEYAQYVVARAFYYTFSKIMQIKVVVKNGHRLDERPAIFISNHQSALDILILGRVFGVGTTVTAKSVLKYVPFLGWFMLASGTFFLDRARGDKAKAVLDKALQNMKSRNRAIYIFAEGTRSGSEKLELLPFKKGAFHLAQQGKIPVVPLVVSNTSNIFNAKNKVFNTGEIVIDVLAPQPSTQLESKEDVDKYCTSIRLKMQSTYEKLGYSTSPIWTANKKRLTSPSKTPLVDGNDSGFVDIDVSSVKSDVESIEIIDETTPLAHSND</sequence>
<keyword evidence="4" id="KW-1208">Phospholipid metabolism</keyword>
<evidence type="ECO:0000256" key="1">
    <source>
        <dbReference type="ARBA" id="ARBA00008655"/>
    </source>
</evidence>
<dbReference type="GO" id="GO:0006654">
    <property type="term" value="P:phosphatidic acid biosynthetic process"/>
    <property type="evidence" value="ECO:0007669"/>
    <property type="project" value="TreeGrafter"/>
</dbReference>
<comment type="domain">
    <text evidence="4">The HXXXXD motif is essential for acyltransferase activity and may constitute the binding site for the phosphate moiety of the glycerol-3-phosphate.</text>
</comment>
<dbReference type="GO" id="GO:0016020">
    <property type="term" value="C:membrane"/>
    <property type="evidence" value="ECO:0007669"/>
    <property type="project" value="InterPro"/>
</dbReference>
<evidence type="ECO:0000256" key="2">
    <source>
        <dbReference type="ARBA" id="ARBA00022679"/>
    </source>
</evidence>
<evidence type="ECO:0000256" key="3">
    <source>
        <dbReference type="ARBA" id="ARBA00023315"/>
    </source>
</evidence>
<proteinExistence type="inferred from homology"/>
<keyword evidence="4" id="KW-0444">Lipid biosynthesis</keyword>
<organism evidence="7 8">
    <name type="scientific">Scheffersomyces spartinae</name>
    <dbReference type="NCBI Taxonomy" id="45513"/>
    <lineage>
        <taxon>Eukaryota</taxon>
        <taxon>Fungi</taxon>
        <taxon>Dikarya</taxon>
        <taxon>Ascomycota</taxon>
        <taxon>Saccharomycotina</taxon>
        <taxon>Pichiomycetes</taxon>
        <taxon>Debaryomycetaceae</taxon>
        <taxon>Scheffersomyces</taxon>
    </lineage>
</organism>
<dbReference type="PANTHER" id="PTHR10434">
    <property type="entry name" value="1-ACYL-SN-GLYCEROL-3-PHOSPHATE ACYLTRANSFERASE"/>
    <property type="match status" value="1"/>
</dbReference>
<dbReference type="InterPro" id="IPR004552">
    <property type="entry name" value="AGP_acyltrans"/>
</dbReference>
<keyword evidence="4" id="KW-0443">Lipid metabolism</keyword>
<evidence type="ECO:0000313" key="7">
    <source>
        <dbReference type="EMBL" id="KAG7191281.1"/>
    </source>
</evidence>